<protein>
    <submittedName>
        <fullName evidence="2">Uncharacterized protein</fullName>
    </submittedName>
</protein>
<comment type="caution">
    <text evidence="2">The sequence shown here is derived from an EMBL/GenBank/DDBJ whole genome shotgun (WGS) entry which is preliminary data.</text>
</comment>
<dbReference type="Gene3D" id="3.60.130.30">
    <property type="match status" value="1"/>
</dbReference>
<organism evidence="2 3">
    <name type="scientific">Marasmius crinis-equi</name>
    <dbReference type="NCBI Taxonomy" id="585013"/>
    <lineage>
        <taxon>Eukaryota</taxon>
        <taxon>Fungi</taxon>
        <taxon>Dikarya</taxon>
        <taxon>Basidiomycota</taxon>
        <taxon>Agaricomycotina</taxon>
        <taxon>Agaricomycetes</taxon>
        <taxon>Agaricomycetidae</taxon>
        <taxon>Agaricales</taxon>
        <taxon>Marasmiineae</taxon>
        <taxon>Marasmiaceae</taxon>
        <taxon>Marasmius</taxon>
    </lineage>
</organism>
<feature type="region of interest" description="Disordered" evidence="1">
    <location>
        <begin position="109"/>
        <end position="133"/>
    </location>
</feature>
<feature type="region of interest" description="Disordered" evidence="1">
    <location>
        <begin position="56"/>
        <end position="75"/>
    </location>
</feature>
<evidence type="ECO:0000313" key="3">
    <source>
        <dbReference type="Proteomes" id="UP001465976"/>
    </source>
</evidence>
<sequence length="470" mass="52860">MASTRQTRSGRSYLEFAKDFDDALVVKIKPSSPPLEQLIQAALDREPPINDNLETFTPPPIPNAGEPASESLPSPPLSLKRPAKGHNYHRHAKRQRVREAKYEREGHLHGRNVGSINSGSVQPTSTNVSDLPAANGGYIGRDLTRTEAVHDVAWYRSQSDWQYVEWDGSHALVLVDEAEHIFLAGLKNIVDPSVKEDMKKVAMTLEDTRTKRLIIKPGDESHLRGEGFVAAATGWSMGQGQQRVTHTAGKHEAAMQVLIQQPCIKRLASIQDGGPVLTRTRIHWIDKPFVAGFACWSFRNYAYYKSSMEQLKATIPEFKPNFERSMFACITCNFGPQVCTSCHTDAKNCPHSMCAITAVGVFDPTQGGHLVLRDLKIILEFPPGCTILLPSAILRHENTPVQEGETRYSVTQYSAGGIFRYQEYGNRTSEQLRRQDKVLYDKLMGERGKRWKKMTDMFVTLDEVRRFHDI</sequence>
<evidence type="ECO:0000256" key="1">
    <source>
        <dbReference type="SAM" id="MobiDB-lite"/>
    </source>
</evidence>
<keyword evidence="3" id="KW-1185">Reference proteome</keyword>
<proteinExistence type="predicted"/>
<dbReference type="EMBL" id="JBAHYK010001394">
    <property type="protein sequence ID" value="KAL0568198.1"/>
    <property type="molecule type" value="Genomic_DNA"/>
</dbReference>
<feature type="compositionally biased region" description="Polar residues" evidence="1">
    <location>
        <begin position="114"/>
        <end position="129"/>
    </location>
</feature>
<gene>
    <name evidence="2" type="ORF">V5O48_013790</name>
</gene>
<accession>A0ABR3EZH6</accession>
<reference evidence="2 3" key="1">
    <citation type="submission" date="2024-02" db="EMBL/GenBank/DDBJ databases">
        <title>A draft genome for the cacao thread blight pathogen Marasmius crinis-equi.</title>
        <authorList>
            <person name="Cohen S.P."/>
            <person name="Baruah I.K."/>
            <person name="Amoako-Attah I."/>
            <person name="Bukari Y."/>
            <person name="Meinhardt L.W."/>
            <person name="Bailey B.A."/>
        </authorList>
    </citation>
    <scope>NUCLEOTIDE SEQUENCE [LARGE SCALE GENOMIC DNA]</scope>
    <source>
        <strain evidence="2 3">GH-76</strain>
    </source>
</reference>
<feature type="region of interest" description="Disordered" evidence="1">
    <location>
        <begin position="80"/>
        <end position="99"/>
    </location>
</feature>
<dbReference type="Proteomes" id="UP001465976">
    <property type="component" value="Unassembled WGS sequence"/>
</dbReference>
<feature type="compositionally biased region" description="Basic residues" evidence="1">
    <location>
        <begin position="81"/>
        <end position="96"/>
    </location>
</feature>
<name>A0ABR3EZH6_9AGAR</name>
<evidence type="ECO:0000313" key="2">
    <source>
        <dbReference type="EMBL" id="KAL0568198.1"/>
    </source>
</evidence>